<gene>
    <name evidence="2" type="primary">15</name>
    <name evidence="2" type="ORF">PBI_ANTSIRABE_15</name>
</gene>
<feature type="compositionally biased region" description="Low complexity" evidence="1">
    <location>
        <begin position="17"/>
        <end position="26"/>
    </location>
</feature>
<dbReference type="GeneID" id="63926044"/>
<feature type="region of interest" description="Disordered" evidence="1">
    <location>
        <begin position="245"/>
        <end position="308"/>
    </location>
</feature>
<feature type="compositionally biased region" description="Basic residues" evidence="1">
    <location>
        <begin position="246"/>
        <end position="259"/>
    </location>
</feature>
<accession>A0A5J6TJP0</accession>
<name>A0A5J6TJP0_9CAUD</name>
<feature type="region of interest" description="Disordered" evidence="1">
    <location>
        <begin position="1"/>
        <end position="59"/>
    </location>
</feature>
<evidence type="ECO:0000313" key="2">
    <source>
        <dbReference type="EMBL" id="QFG09969.1"/>
    </source>
</evidence>
<dbReference type="EMBL" id="MN234183">
    <property type="protein sequence ID" value="QFG09969.1"/>
    <property type="molecule type" value="Genomic_DNA"/>
</dbReference>
<evidence type="ECO:0000256" key="1">
    <source>
        <dbReference type="SAM" id="MobiDB-lite"/>
    </source>
</evidence>
<dbReference type="InterPro" id="IPR035286">
    <property type="entry name" value="DUF5361"/>
</dbReference>
<protein>
    <submittedName>
        <fullName evidence="2">Tail assembly chaperone</fullName>
    </submittedName>
</protein>
<organism evidence="2 3">
    <name type="scientific">Mycobacterium phage Antsirabe</name>
    <dbReference type="NCBI Taxonomy" id="2575610"/>
    <lineage>
        <taxon>Viruses</taxon>
        <taxon>Duplodnaviria</taxon>
        <taxon>Heunggongvirae</taxon>
        <taxon>Uroviricota</taxon>
        <taxon>Caudoviricetes</taxon>
        <taxon>Gclasvirinae</taxon>
        <taxon>Antsirabevirus</taxon>
        <taxon>Antsirabevirus antsirabe</taxon>
    </lineage>
</organism>
<dbReference type="Pfam" id="PF17318">
    <property type="entry name" value="DUF5361"/>
    <property type="match status" value="1"/>
</dbReference>
<dbReference type="Proteomes" id="UP000326949">
    <property type="component" value="Segment"/>
</dbReference>
<dbReference type="RefSeq" id="YP_010051554.1">
    <property type="nucleotide sequence ID" value="NC_054444.1"/>
</dbReference>
<sequence length="308" mass="34010">MSDDNQPQHVDFDPHAQDQPAAAPAPEHVGFEDTEPTAPDADGLDDGDEPMSIVDEWGGDYPPGTPLFCAKFDADDFETGVWGEGGGDFSEGATVAIRRGNGMPPQGWVIEHAHLTDLERTKEILRLHASPDAQRIIFRLKDAAFDAFVTAWGQGRRAGTGKIQQVCAACREQEAAVRRDVIQVTGGRSRLDDGTLSWTDLHAIIFAAPPNSAVFHAFEQGWNTTDYLLAIIGDGIHDLIWQKTKDGRKNRRRPKRLPRPKRENDGTASTGLGKATVMTVEEFERKRQGRMAAYVERKRREARKKGGS</sequence>
<dbReference type="KEGG" id="vg:63926044"/>
<proteinExistence type="predicted"/>
<evidence type="ECO:0000313" key="3">
    <source>
        <dbReference type="Proteomes" id="UP000326949"/>
    </source>
</evidence>
<keyword evidence="3" id="KW-1185">Reference proteome</keyword>
<reference evidence="2 3" key="1">
    <citation type="submission" date="2019-07" db="EMBL/GenBank/DDBJ databases">
        <authorList>
            <person name="Divens A.M."/>
            <person name="Garlena R.A."/>
            <person name="Russell D.A."/>
            <person name="Pope W.H."/>
            <person name="Jacobs-Sera D."/>
            <person name="Hatfull G.F."/>
        </authorList>
    </citation>
    <scope>NUCLEOTIDE SEQUENCE [LARGE SCALE GENOMIC DNA]</scope>
</reference>